<dbReference type="FunFam" id="3.40.1390.30:FF:000001">
    <property type="entry name" value="GTP cyclohydrolase 1 type 2"/>
    <property type="match status" value="1"/>
</dbReference>
<keyword evidence="5" id="KW-1185">Reference proteome</keyword>
<feature type="binding site" evidence="3">
    <location>
        <position position="102"/>
    </location>
    <ligand>
        <name>a divalent metal cation</name>
        <dbReference type="ChEBI" id="CHEBI:60240"/>
        <label>1</label>
    </ligand>
</feature>
<accession>L0HIX8</accession>
<dbReference type="RefSeq" id="WP_015286012.1">
    <property type="nucleotide sequence ID" value="NC_019943.1"/>
</dbReference>
<dbReference type="PANTHER" id="PTHR13799">
    <property type="entry name" value="NGG1 INTERACTING FACTOR 3"/>
    <property type="match status" value="1"/>
</dbReference>
<evidence type="ECO:0000256" key="1">
    <source>
        <dbReference type="ARBA" id="ARBA00006964"/>
    </source>
</evidence>
<keyword evidence="2 3" id="KW-0479">Metal-binding</keyword>
<name>L0HIX8_METFS</name>
<dbReference type="GeneID" id="14309429"/>
<comment type="similarity">
    <text evidence="1">Belongs to the GTP cyclohydrolase I type 2/NIF3 family.</text>
</comment>
<organism evidence="4 5">
    <name type="scientific">Methanoregula formicica (strain DSM 22288 / NBRC 105244 / SMSP)</name>
    <dbReference type="NCBI Taxonomy" id="593750"/>
    <lineage>
        <taxon>Archaea</taxon>
        <taxon>Methanobacteriati</taxon>
        <taxon>Methanobacteriota</taxon>
        <taxon>Stenosarchaea group</taxon>
        <taxon>Methanomicrobia</taxon>
        <taxon>Methanomicrobiales</taxon>
        <taxon>Methanoregulaceae</taxon>
        <taxon>Methanoregula</taxon>
    </lineage>
</organism>
<feature type="binding site" evidence="3">
    <location>
        <position position="66"/>
    </location>
    <ligand>
        <name>a divalent metal cation</name>
        <dbReference type="ChEBI" id="CHEBI:60240"/>
        <label>1</label>
    </ligand>
</feature>
<evidence type="ECO:0000256" key="2">
    <source>
        <dbReference type="ARBA" id="ARBA00022723"/>
    </source>
</evidence>
<reference evidence="5" key="1">
    <citation type="submission" date="2011-12" db="EMBL/GenBank/DDBJ databases">
        <title>Complete sequence of Methanoregula formicicum SMSP.</title>
        <authorList>
            <person name="Lucas S."/>
            <person name="Han J."/>
            <person name="Lapidus A."/>
            <person name="Cheng J.-F."/>
            <person name="Goodwin L."/>
            <person name="Pitluck S."/>
            <person name="Peters L."/>
            <person name="Ovchinnikova G."/>
            <person name="Teshima H."/>
            <person name="Detter J.C."/>
            <person name="Han C."/>
            <person name="Tapia R."/>
            <person name="Land M."/>
            <person name="Hauser L."/>
            <person name="Kyrpides N."/>
            <person name="Ivanova N."/>
            <person name="Pagani I."/>
            <person name="Imachi H."/>
            <person name="Tamaki H."/>
            <person name="Sekiguchi Y."/>
            <person name="Kamagata Y."/>
            <person name="Cadillo-Quiroz H."/>
            <person name="Zinder S."/>
            <person name="Liu W.-T."/>
            <person name="Woyke T."/>
        </authorList>
    </citation>
    <scope>NUCLEOTIDE SEQUENCE [LARGE SCALE GENOMIC DNA]</scope>
    <source>
        <strain evidence="5">DSM 22288 / NBRC 105244 / SMSP</strain>
    </source>
</reference>
<dbReference type="GO" id="GO:0005737">
    <property type="term" value="C:cytoplasm"/>
    <property type="evidence" value="ECO:0007669"/>
    <property type="project" value="TreeGrafter"/>
</dbReference>
<dbReference type="SUPFAM" id="SSF102705">
    <property type="entry name" value="NIF3 (NGG1p interacting factor 3)-like"/>
    <property type="match status" value="1"/>
</dbReference>
<feature type="binding site" evidence="3">
    <location>
        <position position="205"/>
    </location>
    <ligand>
        <name>a divalent metal cation</name>
        <dbReference type="ChEBI" id="CHEBI:60240"/>
        <label>1</label>
    </ligand>
</feature>
<feature type="binding site" evidence="3">
    <location>
        <position position="209"/>
    </location>
    <ligand>
        <name>a divalent metal cation</name>
        <dbReference type="ChEBI" id="CHEBI:60240"/>
        <label>1</label>
    </ligand>
</feature>
<dbReference type="HOGENOM" id="CLU_037423_2_0_2"/>
<dbReference type="InterPro" id="IPR002678">
    <property type="entry name" value="DUF34/NIF3"/>
</dbReference>
<feature type="binding site" evidence="3">
    <location>
        <position position="65"/>
    </location>
    <ligand>
        <name>a divalent metal cation</name>
        <dbReference type="ChEBI" id="CHEBI:60240"/>
        <label>1</label>
    </ligand>
</feature>
<dbReference type="KEGG" id="mfo:Metfor_2036"/>
<reference evidence="4 5" key="2">
    <citation type="journal article" date="2014" name="Genome Announc.">
        <title>Complete Genome Sequence of Methanoregula formicica SMSPT, a Mesophilic Hydrogenotrophic Methanogen Isolated from a Methanogenic Upflow Anaerobic Sludge Blanket Reactor.</title>
        <authorList>
            <person name="Yamamoto K."/>
            <person name="Tamaki H."/>
            <person name="Cadillo-Quiroz H."/>
            <person name="Imachi H."/>
            <person name="Kyrpides N."/>
            <person name="Woyke T."/>
            <person name="Goodwin L."/>
            <person name="Zinder S.H."/>
            <person name="Kamagata Y."/>
            <person name="Liu W.T."/>
        </authorList>
    </citation>
    <scope>NUCLEOTIDE SEQUENCE [LARGE SCALE GENOMIC DNA]</scope>
    <source>
        <strain evidence="5">DSM 22288 / NBRC 105244 / SMSP</strain>
    </source>
</reference>
<protein>
    <recommendedName>
        <fullName evidence="6">Dinuclear metal center protein, YbgI/SA1388 family</fullName>
    </recommendedName>
</protein>
<gene>
    <name evidence="4" type="ordered locus">Metfor_2036</name>
</gene>
<proteinExistence type="inferred from homology"/>
<dbReference type="InParanoid" id="L0HIX8"/>
<evidence type="ECO:0000256" key="3">
    <source>
        <dbReference type="PIRSR" id="PIRSR602678-1"/>
    </source>
</evidence>
<evidence type="ECO:0000313" key="5">
    <source>
        <dbReference type="Proteomes" id="UP000010824"/>
    </source>
</evidence>
<dbReference type="PANTHER" id="PTHR13799:SF14">
    <property type="entry name" value="GTP CYCLOHYDROLASE 1 TYPE 2 HOMOLOG"/>
    <property type="match status" value="1"/>
</dbReference>
<dbReference type="eggNOG" id="arCOG04454">
    <property type="taxonomic scope" value="Archaea"/>
</dbReference>
<dbReference type="InterPro" id="IPR036069">
    <property type="entry name" value="DUF34/NIF3_sf"/>
</dbReference>
<evidence type="ECO:0008006" key="6">
    <source>
        <dbReference type="Google" id="ProtNLM"/>
    </source>
</evidence>
<dbReference type="OrthoDB" id="85198at2157"/>
<dbReference type="STRING" id="593750.Metfor_2036"/>
<dbReference type="Proteomes" id="UP000010824">
    <property type="component" value="Chromosome"/>
</dbReference>
<evidence type="ECO:0000313" key="4">
    <source>
        <dbReference type="EMBL" id="AGB03049.1"/>
    </source>
</evidence>
<dbReference type="AlphaFoldDB" id="L0HIX8"/>
<dbReference type="Pfam" id="PF01784">
    <property type="entry name" value="DUF34_NIF3"/>
    <property type="match status" value="1"/>
</dbReference>
<sequence length="235" mass="25691">MDVKAFIQEMDRLAPPDIAEDFDAGKIGLIVEGAPEFDTICCALDATPAVVNEAIRLKVGMLVVHHTPLWSPVTSLTGPTASLMREILSARMNVWVMHTNFDHAEEGVNDALAELLSLTDTIPLTLGLVGTCTITPAEISRRLGCPLRIWGDPGSFRRLAVIAGSGFDPEFLREAKEKGADTVLSAELKHSVMRSAPLPCIEATHYALEAPAMRRLAARRGWHYIEDEPRLKTVL</sequence>
<dbReference type="GO" id="GO:0046872">
    <property type="term" value="F:metal ion binding"/>
    <property type="evidence" value="ECO:0007669"/>
    <property type="project" value="UniProtKB-KW"/>
</dbReference>
<dbReference type="Gene3D" id="3.40.1390.30">
    <property type="entry name" value="NIF3 (NGG1p interacting factor 3)-like"/>
    <property type="match status" value="2"/>
</dbReference>
<dbReference type="EMBL" id="CP003167">
    <property type="protein sequence ID" value="AGB03049.1"/>
    <property type="molecule type" value="Genomic_DNA"/>
</dbReference>